<dbReference type="AlphaFoldDB" id="R0GET6"/>
<proteinExistence type="predicted"/>
<sequence>SIDCYIITHFDLRNELALSMVFIRDSTDIANDDDLAIFPPINHENLYIDGFKSSSSSTVSVSSSSSSLLYPSDLDEHFGIDLKSRSQFSETIGKSLWKSILEIDIVQGWWWKLLLARVLSKFQNLVTCFSRNSLCSFSITLRSSYPFMIIVIWWLMRYRTRQREIVAANLRDKIKERDERELFDEMLK</sequence>
<accession>R0GET6</accession>
<dbReference type="EMBL" id="KB870812">
    <property type="protein sequence ID" value="EOA15264.1"/>
    <property type="molecule type" value="Genomic_DNA"/>
</dbReference>
<dbReference type="PANTHER" id="PTHR37206:SF1">
    <property type="entry name" value="TRANSMEMBRANE PROTEIN"/>
    <property type="match status" value="1"/>
</dbReference>
<name>R0GET6_9BRAS</name>
<keyword evidence="2" id="KW-1185">Reference proteome</keyword>
<protein>
    <submittedName>
        <fullName evidence="1">Uncharacterized protein</fullName>
    </submittedName>
</protein>
<reference evidence="2" key="1">
    <citation type="journal article" date="2013" name="Nat. Genet.">
        <title>The Capsella rubella genome and the genomic consequences of rapid mating system evolution.</title>
        <authorList>
            <person name="Slotte T."/>
            <person name="Hazzouri K.M."/>
            <person name="Agren J.A."/>
            <person name="Koenig D."/>
            <person name="Maumus F."/>
            <person name="Guo Y.L."/>
            <person name="Steige K."/>
            <person name="Platts A.E."/>
            <person name="Escobar J.S."/>
            <person name="Newman L.K."/>
            <person name="Wang W."/>
            <person name="Mandakova T."/>
            <person name="Vello E."/>
            <person name="Smith L.M."/>
            <person name="Henz S.R."/>
            <person name="Steffen J."/>
            <person name="Takuno S."/>
            <person name="Brandvain Y."/>
            <person name="Coop G."/>
            <person name="Andolfatto P."/>
            <person name="Hu T.T."/>
            <person name="Blanchette M."/>
            <person name="Clark R.M."/>
            <person name="Quesneville H."/>
            <person name="Nordborg M."/>
            <person name="Gaut B.S."/>
            <person name="Lysak M.A."/>
            <person name="Jenkins J."/>
            <person name="Grimwood J."/>
            <person name="Chapman J."/>
            <person name="Prochnik S."/>
            <person name="Shu S."/>
            <person name="Rokhsar D."/>
            <person name="Schmutz J."/>
            <person name="Weigel D."/>
            <person name="Wright S.I."/>
        </authorList>
    </citation>
    <scope>NUCLEOTIDE SEQUENCE [LARGE SCALE GENOMIC DNA]</scope>
    <source>
        <strain evidence="2">cv. Monte Gargano</strain>
    </source>
</reference>
<evidence type="ECO:0000313" key="2">
    <source>
        <dbReference type="Proteomes" id="UP000029121"/>
    </source>
</evidence>
<evidence type="ECO:0000313" key="1">
    <source>
        <dbReference type="EMBL" id="EOA15264.1"/>
    </source>
</evidence>
<organism evidence="1 2">
    <name type="scientific">Capsella rubella</name>
    <dbReference type="NCBI Taxonomy" id="81985"/>
    <lineage>
        <taxon>Eukaryota</taxon>
        <taxon>Viridiplantae</taxon>
        <taxon>Streptophyta</taxon>
        <taxon>Embryophyta</taxon>
        <taxon>Tracheophyta</taxon>
        <taxon>Spermatophyta</taxon>
        <taxon>Magnoliopsida</taxon>
        <taxon>eudicotyledons</taxon>
        <taxon>Gunneridae</taxon>
        <taxon>Pentapetalae</taxon>
        <taxon>rosids</taxon>
        <taxon>malvids</taxon>
        <taxon>Brassicales</taxon>
        <taxon>Brassicaceae</taxon>
        <taxon>Camelineae</taxon>
        <taxon>Capsella</taxon>
    </lineage>
</organism>
<dbReference type="Proteomes" id="UP000029121">
    <property type="component" value="Unassembled WGS sequence"/>
</dbReference>
<gene>
    <name evidence="1" type="ORF">CARUB_v10028663mg</name>
</gene>
<feature type="non-terminal residue" evidence="1">
    <location>
        <position position="1"/>
    </location>
</feature>
<dbReference type="eggNOG" id="ENOG502S6ZN">
    <property type="taxonomic scope" value="Eukaryota"/>
</dbReference>
<dbReference type="PANTHER" id="PTHR37206">
    <property type="entry name" value="TRANSMEMBRANE PROTEIN"/>
    <property type="match status" value="1"/>
</dbReference>